<proteinExistence type="inferred from homology"/>
<dbReference type="SMART" id="SM00020">
    <property type="entry name" value="Tryp_SPc"/>
    <property type="match status" value="1"/>
</dbReference>
<evidence type="ECO:0000256" key="3">
    <source>
        <dbReference type="ARBA" id="ARBA00022825"/>
    </source>
</evidence>
<name>A0A9I3BD97_ANOCL</name>
<dbReference type="Proteomes" id="UP001105220">
    <property type="component" value="Unplaced"/>
</dbReference>
<accession>A0A9I3BD97</accession>
<evidence type="ECO:0000313" key="9">
    <source>
        <dbReference type="Proteomes" id="UP001105220"/>
    </source>
</evidence>
<feature type="chain" id="PRO_5039926169" evidence="6">
    <location>
        <begin position="37"/>
        <end position="292"/>
    </location>
</feature>
<dbReference type="InterPro" id="IPR050430">
    <property type="entry name" value="Peptidase_S1"/>
</dbReference>
<dbReference type="PROSITE" id="PS00134">
    <property type="entry name" value="TRYPSIN_HIS"/>
    <property type="match status" value="1"/>
</dbReference>
<evidence type="ECO:0000256" key="1">
    <source>
        <dbReference type="ARBA" id="ARBA00022670"/>
    </source>
</evidence>
<dbReference type="Gene3D" id="2.40.10.10">
    <property type="entry name" value="Trypsin-like serine proteases"/>
    <property type="match status" value="1"/>
</dbReference>
<dbReference type="InterPro" id="IPR001314">
    <property type="entry name" value="Peptidase_S1A"/>
</dbReference>
<dbReference type="InterPro" id="IPR043504">
    <property type="entry name" value="Peptidase_S1_PA_chymotrypsin"/>
</dbReference>
<dbReference type="PANTHER" id="PTHR24276">
    <property type="entry name" value="POLYSERASE-RELATED"/>
    <property type="match status" value="1"/>
</dbReference>
<evidence type="ECO:0000256" key="5">
    <source>
        <dbReference type="ARBA" id="ARBA00024195"/>
    </source>
</evidence>
<dbReference type="PANTHER" id="PTHR24276:SF96">
    <property type="entry name" value="PEPTIDASE S1 DOMAIN-CONTAINING PROTEIN"/>
    <property type="match status" value="1"/>
</dbReference>
<keyword evidence="4" id="KW-1015">Disulfide bond</keyword>
<dbReference type="GO" id="GO:0006508">
    <property type="term" value="P:proteolysis"/>
    <property type="evidence" value="ECO:0007669"/>
    <property type="project" value="UniProtKB-KW"/>
</dbReference>
<evidence type="ECO:0000256" key="4">
    <source>
        <dbReference type="ARBA" id="ARBA00023157"/>
    </source>
</evidence>
<keyword evidence="3" id="KW-0720">Serine protease</keyword>
<feature type="domain" description="Peptidase S1" evidence="7">
    <location>
        <begin position="70"/>
        <end position="291"/>
    </location>
</feature>
<dbReference type="CDD" id="cd00190">
    <property type="entry name" value="Tryp_SPc"/>
    <property type="match status" value="1"/>
</dbReference>
<dbReference type="GO" id="GO:0004252">
    <property type="term" value="F:serine-type endopeptidase activity"/>
    <property type="evidence" value="ECO:0007669"/>
    <property type="project" value="InterPro"/>
</dbReference>
<feature type="signal peptide" evidence="6">
    <location>
        <begin position="1"/>
        <end position="36"/>
    </location>
</feature>
<dbReference type="PRINTS" id="PR00722">
    <property type="entry name" value="CHYMOTRYPSIN"/>
</dbReference>
<dbReference type="InterPro" id="IPR018114">
    <property type="entry name" value="TRYPSIN_HIS"/>
</dbReference>
<protein>
    <submittedName>
        <fullName evidence="8">Peptidase S1 domain-containing protein</fullName>
    </submittedName>
</protein>
<sequence length="292" mass="31486">MRASPQYHSCCSIKMVSLVKVLCAVVLVSCPSHVFASDINMKNHTEKAIQKAFTTSLQLETSNYSHSGRIFNGKNANIASYRYVVCLLENKSCECGASVITYYHALTAAHCVYPNPNISKFALYGGSASLSKGGIVFYLSKIVIHPLYNPKTNYYDVAILQVKKSLEGYKNIARIPLQDAEVPSNTLCYVAGWGYNLKTNPDNLQYATQLTVSQQQCSAAWPGSIMSANICTKQGTDGDLCNGDSGGPLVCKGKLTGVISFGGIPCDSSPPTVFAKVSAPTIRSFIKTYAGI</sequence>
<evidence type="ECO:0000256" key="6">
    <source>
        <dbReference type="SAM" id="SignalP"/>
    </source>
</evidence>
<dbReference type="GeneID" id="120959421"/>
<evidence type="ECO:0000256" key="2">
    <source>
        <dbReference type="ARBA" id="ARBA00022801"/>
    </source>
</evidence>
<evidence type="ECO:0000313" key="8">
    <source>
        <dbReference type="EnsemblMetazoa" id="ACON030649-PA"/>
    </source>
</evidence>
<dbReference type="SUPFAM" id="SSF50494">
    <property type="entry name" value="Trypsin-like serine proteases"/>
    <property type="match status" value="1"/>
</dbReference>
<dbReference type="Pfam" id="PF00089">
    <property type="entry name" value="Trypsin"/>
    <property type="match status" value="1"/>
</dbReference>
<dbReference type="EnsemblMetazoa" id="ACON030649-RA">
    <property type="protein sequence ID" value="ACON030649-PA"/>
    <property type="gene ID" value="ACON030649"/>
</dbReference>
<dbReference type="FunFam" id="2.40.10.10:FF:000034">
    <property type="entry name" value="Eupolytin"/>
    <property type="match status" value="1"/>
</dbReference>
<dbReference type="AlphaFoldDB" id="A0A9I3BD97"/>
<evidence type="ECO:0000259" key="7">
    <source>
        <dbReference type="PROSITE" id="PS50240"/>
    </source>
</evidence>
<keyword evidence="1" id="KW-0645">Protease</keyword>
<dbReference type="InterPro" id="IPR009003">
    <property type="entry name" value="Peptidase_S1_PA"/>
</dbReference>
<dbReference type="RefSeq" id="XP_040238725.2">
    <property type="nucleotide sequence ID" value="XM_040382791.2"/>
</dbReference>
<reference evidence="8" key="1">
    <citation type="submission" date="2023-03" db="UniProtKB">
        <authorList>
            <consortium name="EnsemblMetazoa"/>
        </authorList>
    </citation>
    <scope>IDENTIFICATION</scope>
    <source>
        <strain evidence="8">Ngousso</strain>
    </source>
</reference>
<keyword evidence="2" id="KW-0378">Hydrolase</keyword>
<organism evidence="8 9">
    <name type="scientific">Anopheles coluzzii</name>
    <name type="common">African malaria mosquito</name>
    <dbReference type="NCBI Taxonomy" id="1518534"/>
    <lineage>
        <taxon>Eukaryota</taxon>
        <taxon>Metazoa</taxon>
        <taxon>Ecdysozoa</taxon>
        <taxon>Arthropoda</taxon>
        <taxon>Hexapoda</taxon>
        <taxon>Insecta</taxon>
        <taxon>Pterygota</taxon>
        <taxon>Neoptera</taxon>
        <taxon>Endopterygota</taxon>
        <taxon>Diptera</taxon>
        <taxon>Nematocera</taxon>
        <taxon>Culicoidea</taxon>
        <taxon>Culicidae</taxon>
        <taxon>Anophelinae</taxon>
        <taxon>Anopheles</taxon>
    </lineage>
</organism>
<dbReference type="KEGG" id="acoz:120959421"/>
<keyword evidence="9" id="KW-1185">Reference proteome</keyword>
<dbReference type="VEuPathDB" id="VectorBase:ACON2_030484"/>
<comment type="similarity">
    <text evidence="5">Belongs to the peptidase S1 family. CLIP subfamily.</text>
</comment>
<dbReference type="InterPro" id="IPR001254">
    <property type="entry name" value="Trypsin_dom"/>
</dbReference>
<keyword evidence="6" id="KW-0732">Signal</keyword>
<dbReference type="PROSITE" id="PS50240">
    <property type="entry name" value="TRYPSIN_DOM"/>
    <property type="match status" value="1"/>
</dbReference>